<dbReference type="SMART" id="SM00382">
    <property type="entry name" value="AAA"/>
    <property type="match status" value="1"/>
</dbReference>
<evidence type="ECO:0000313" key="8">
    <source>
        <dbReference type="Proteomes" id="UP000237819"/>
    </source>
</evidence>
<protein>
    <recommendedName>
        <fullName evidence="6">Sigma-54 factor interaction domain-containing protein</fullName>
    </recommendedName>
</protein>
<dbReference type="InterPro" id="IPR003593">
    <property type="entry name" value="AAA+_ATPase"/>
</dbReference>
<comment type="caution">
    <text evidence="7">The sequence shown here is derived from an EMBL/GenBank/DDBJ whole genome shotgun (WGS) entry which is preliminary data.</text>
</comment>
<keyword evidence="4" id="KW-0238">DNA-binding</keyword>
<evidence type="ECO:0000256" key="2">
    <source>
        <dbReference type="ARBA" id="ARBA00022840"/>
    </source>
</evidence>
<dbReference type="FunFam" id="3.40.50.300:FF:000006">
    <property type="entry name" value="DNA-binding transcriptional regulator NtrC"/>
    <property type="match status" value="1"/>
</dbReference>
<dbReference type="InterPro" id="IPR027417">
    <property type="entry name" value="P-loop_NTPase"/>
</dbReference>
<dbReference type="GO" id="GO:0005524">
    <property type="term" value="F:ATP binding"/>
    <property type="evidence" value="ECO:0007669"/>
    <property type="project" value="UniProtKB-KW"/>
</dbReference>
<dbReference type="SUPFAM" id="SSF52540">
    <property type="entry name" value="P-loop containing nucleoside triphosphate hydrolases"/>
    <property type="match status" value="1"/>
</dbReference>
<evidence type="ECO:0000259" key="6">
    <source>
        <dbReference type="PROSITE" id="PS50045"/>
    </source>
</evidence>
<dbReference type="Pfam" id="PF00158">
    <property type="entry name" value="Sigma54_activat"/>
    <property type="match status" value="1"/>
</dbReference>
<reference evidence="7 8" key="1">
    <citation type="submission" date="2018-02" db="EMBL/GenBank/DDBJ databases">
        <title>Comparative genomes isolates from brazilian mangrove.</title>
        <authorList>
            <person name="Araujo J.E."/>
            <person name="Taketani R.G."/>
            <person name="Silva M.C.P."/>
            <person name="Loureco M.V."/>
            <person name="Andreote F.D."/>
        </authorList>
    </citation>
    <scope>NUCLEOTIDE SEQUENCE [LARGE SCALE GENOMIC DNA]</scope>
    <source>
        <strain evidence="7 8">Nap-Phe MGV</strain>
    </source>
</reference>
<evidence type="ECO:0000256" key="1">
    <source>
        <dbReference type="ARBA" id="ARBA00022741"/>
    </source>
</evidence>
<evidence type="ECO:0000256" key="4">
    <source>
        <dbReference type="ARBA" id="ARBA00023125"/>
    </source>
</evidence>
<dbReference type="PROSITE" id="PS00676">
    <property type="entry name" value="SIGMA54_INTERACT_2"/>
    <property type="match status" value="1"/>
</dbReference>
<evidence type="ECO:0000256" key="3">
    <source>
        <dbReference type="ARBA" id="ARBA00023015"/>
    </source>
</evidence>
<evidence type="ECO:0000256" key="5">
    <source>
        <dbReference type="ARBA" id="ARBA00023163"/>
    </source>
</evidence>
<evidence type="ECO:0000313" key="7">
    <source>
        <dbReference type="EMBL" id="PQO47691.1"/>
    </source>
</evidence>
<dbReference type="Pfam" id="PF02954">
    <property type="entry name" value="HTH_8"/>
    <property type="match status" value="1"/>
</dbReference>
<organism evidence="7 8">
    <name type="scientific">Blastopirellula marina</name>
    <dbReference type="NCBI Taxonomy" id="124"/>
    <lineage>
        <taxon>Bacteria</taxon>
        <taxon>Pseudomonadati</taxon>
        <taxon>Planctomycetota</taxon>
        <taxon>Planctomycetia</taxon>
        <taxon>Pirellulales</taxon>
        <taxon>Pirellulaceae</taxon>
        <taxon>Blastopirellula</taxon>
    </lineage>
</organism>
<name>A0A2S8GTI2_9BACT</name>
<dbReference type="Gene3D" id="1.10.10.60">
    <property type="entry name" value="Homeodomain-like"/>
    <property type="match status" value="1"/>
</dbReference>
<dbReference type="Pfam" id="PF25601">
    <property type="entry name" value="AAA_lid_14"/>
    <property type="match status" value="1"/>
</dbReference>
<accession>A0A2S8GTI2</accession>
<dbReference type="AlphaFoldDB" id="A0A2S8GTI2"/>
<proteinExistence type="predicted"/>
<dbReference type="CDD" id="cd00009">
    <property type="entry name" value="AAA"/>
    <property type="match status" value="1"/>
</dbReference>
<dbReference type="InterPro" id="IPR058031">
    <property type="entry name" value="AAA_lid_NorR"/>
</dbReference>
<dbReference type="Gene3D" id="1.10.8.60">
    <property type="match status" value="1"/>
</dbReference>
<dbReference type="EMBL" id="PUHZ01000004">
    <property type="protein sequence ID" value="PQO47691.1"/>
    <property type="molecule type" value="Genomic_DNA"/>
</dbReference>
<dbReference type="PANTHER" id="PTHR32071:SF38">
    <property type="entry name" value="PSP OPERON TRANSCRIPTIONAL ACTIVATOR"/>
    <property type="match status" value="1"/>
</dbReference>
<dbReference type="InterPro" id="IPR002078">
    <property type="entry name" value="Sigma_54_int"/>
</dbReference>
<dbReference type="GO" id="GO:0043565">
    <property type="term" value="F:sequence-specific DNA binding"/>
    <property type="evidence" value="ECO:0007669"/>
    <property type="project" value="InterPro"/>
</dbReference>
<keyword evidence="2" id="KW-0067">ATP-binding</keyword>
<dbReference type="Gene3D" id="3.40.50.300">
    <property type="entry name" value="P-loop containing nucleotide triphosphate hydrolases"/>
    <property type="match status" value="1"/>
</dbReference>
<dbReference type="InterPro" id="IPR025943">
    <property type="entry name" value="Sigma_54_int_dom_ATP-bd_2"/>
</dbReference>
<dbReference type="PROSITE" id="PS50045">
    <property type="entry name" value="SIGMA54_INTERACT_4"/>
    <property type="match status" value="1"/>
</dbReference>
<keyword evidence="1" id="KW-0547">Nucleotide-binding</keyword>
<dbReference type="InterPro" id="IPR002197">
    <property type="entry name" value="HTH_Fis"/>
</dbReference>
<dbReference type="Proteomes" id="UP000237819">
    <property type="component" value="Unassembled WGS sequence"/>
</dbReference>
<gene>
    <name evidence="7" type="ORF">C5Y93_03280</name>
</gene>
<dbReference type="InterPro" id="IPR025944">
    <property type="entry name" value="Sigma_54_int_dom_CS"/>
</dbReference>
<dbReference type="GO" id="GO:0006355">
    <property type="term" value="P:regulation of DNA-templated transcription"/>
    <property type="evidence" value="ECO:0007669"/>
    <property type="project" value="InterPro"/>
</dbReference>
<dbReference type="PANTHER" id="PTHR32071">
    <property type="entry name" value="TRANSCRIPTIONAL REGULATORY PROTEIN"/>
    <property type="match status" value="1"/>
</dbReference>
<sequence length="460" mass="51122">MRTMHFARITILAPEHDPLDDLRSAFCDAAPDCNVEIVSADEQVLRSLGARSDDSLFVIHGRRANAGLIGAMRNVSSTALIVIAADQGSVETAASAINMGANDFLVRGPQLTARVVTLLGKMGYLLNVLSEARSLDARNTQLQKALEFRCQIIGDSPQIKAIAERVQMVARVPRPVLIVGERGTGKEVVARAIHFAQGGHLRPIITVNCAAFSTALLESELFGHEKGAFTGADETRDGKFGLAHGGTLILDEIGHMSLPFQRKILRVVEYGTYNRVGGQKELKTTARIIAATNVDLRQRIREGEFLSDLYDRLAFEVIEVPPLRDREGDIEVLAQHFLDQFAREIPMFAGKQLSRSALTMLRRYRFPGNVRELKNIIERAAYRDTTDEITPDDIGMLADSPHEVAGGNFKERLDNFCRLMLSEAMQDCRNNQAAAARQLGLSYHQFRYYYGKYWGEESDE</sequence>
<keyword evidence="5" id="KW-0804">Transcription</keyword>
<keyword evidence="3" id="KW-0805">Transcription regulation</keyword>
<dbReference type="PROSITE" id="PS00688">
    <property type="entry name" value="SIGMA54_INTERACT_3"/>
    <property type="match status" value="1"/>
</dbReference>
<feature type="domain" description="Sigma-54 factor interaction" evidence="6">
    <location>
        <begin position="152"/>
        <end position="382"/>
    </location>
</feature>